<proteinExistence type="predicted"/>
<keyword evidence="2" id="KW-1185">Reference proteome</keyword>
<dbReference type="HOGENOM" id="CLU_043016_1_0_3"/>
<dbReference type="Proteomes" id="UP000010384">
    <property type="component" value="Plasmid pCHRO.01"/>
</dbReference>
<sequence length="432" mass="46829">MTAIKTKTVPDIVVTLDLGASRTKAIAQQLGSAAPLVVSMNPELADISHESVKDLKSEGIPENSCWVEVPGVDHFAVGYLARARFGGISQLRDLKYELAVPKIAGVLWVLQQKLGLTARFSVSMSLLLPPGEVSQHDKALLLSKLAASLAKFDTPSGQLRVKIVDFELMPEGGGVFGYRIGHLGTDYKQKTIALVMLGYRNASCFICDRGNLRPGTSSDLGMFWMVNNFVGRAKGGLSRDDLQVVQALVAAGANCHLEVLQGLSRKRSANDIRSDGGAFASAARISRDEYARAVVRWIKSLAPTELDEAILTGGTAEYVAPELDAYFVKEGITVVWNGGVVVSPDLLAGESLSRYADAWSVHVKSFERFSAKYKIPNLSTATPSVAERKTSDVTNNNFHNNLNISNSNGNSAKKQITKYVRPKDFIEMPDKL</sequence>
<dbReference type="InParanoid" id="K9U9L1"/>
<evidence type="ECO:0000313" key="2">
    <source>
        <dbReference type="Proteomes" id="UP000010384"/>
    </source>
</evidence>
<evidence type="ECO:0008006" key="3">
    <source>
        <dbReference type="Google" id="ProtNLM"/>
    </source>
</evidence>
<organism evidence="1 2">
    <name type="scientific">Chroococcidiopsis thermalis (strain PCC 7203)</name>
    <dbReference type="NCBI Taxonomy" id="251229"/>
    <lineage>
        <taxon>Bacteria</taxon>
        <taxon>Bacillati</taxon>
        <taxon>Cyanobacteriota</taxon>
        <taxon>Cyanophyceae</taxon>
        <taxon>Chroococcidiopsidales</taxon>
        <taxon>Chroococcidiopsidaceae</taxon>
        <taxon>Chroococcidiopsis</taxon>
    </lineage>
</organism>
<dbReference type="AlphaFoldDB" id="K9U9L1"/>
<reference evidence="1 2" key="1">
    <citation type="submission" date="2012-06" db="EMBL/GenBank/DDBJ databases">
        <title>Finished plasmid 1 of genome of Chroococcidiopsis thermalis PCC 7203.</title>
        <authorList>
            <consortium name="US DOE Joint Genome Institute"/>
            <person name="Gugger M."/>
            <person name="Coursin T."/>
            <person name="Rippka R."/>
            <person name="Tandeau De Marsac N."/>
            <person name="Huntemann M."/>
            <person name="Wei C.-L."/>
            <person name="Han J."/>
            <person name="Detter J.C."/>
            <person name="Han C."/>
            <person name="Tapia R."/>
            <person name="Davenport K."/>
            <person name="Daligault H."/>
            <person name="Erkkila T."/>
            <person name="Gu W."/>
            <person name="Munk A.C.C."/>
            <person name="Teshima H."/>
            <person name="Xu Y."/>
            <person name="Chain P."/>
            <person name="Chen A."/>
            <person name="Krypides N."/>
            <person name="Mavromatis K."/>
            <person name="Markowitz V."/>
            <person name="Szeto E."/>
            <person name="Ivanova N."/>
            <person name="Mikhailova N."/>
            <person name="Ovchinnikova G."/>
            <person name="Pagani I."/>
            <person name="Pati A."/>
            <person name="Goodwin L."/>
            <person name="Peters L."/>
            <person name="Pitluck S."/>
            <person name="Woyke T."/>
            <person name="Kerfeld C."/>
        </authorList>
    </citation>
    <scope>NUCLEOTIDE SEQUENCE [LARGE SCALE GENOMIC DNA]</scope>
    <source>
        <strain evidence="1 2">PCC 7203</strain>
        <plasmid evidence="1 2">pCHRO.01</plasmid>
    </source>
</reference>
<dbReference type="RefSeq" id="WP_015163068.1">
    <property type="nucleotide sequence ID" value="NC_019699.1"/>
</dbReference>
<geneLocation type="plasmid" evidence="1 2">
    <name>pCHRO.01</name>
</geneLocation>
<dbReference type="EMBL" id="CP003598">
    <property type="protein sequence ID" value="AFY91131.1"/>
    <property type="molecule type" value="Genomic_DNA"/>
</dbReference>
<gene>
    <name evidence="1" type="ORF">Chro_5791</name>
</gene>
<name>K9U9L1_CHRTP</name>
<dbReference type="PATRIC" id="fig|251229.3.peg.6769"/>
<dbReference type="KEGG" id="cthe:Chro_5791"/>
<keyword evidence="1" id="KW-0614">Plasmid</keyword>
<dbReference type="OrthoDB" id="503465at2"/>
<protein>
    <recommendedName>
        <fullName evidence="3">Actin-like protein N-terminal domain-containing protein</fullName>
    </recommendedName>
</protein>
<evidence type="ECO:0000313" key="1">
    <source>
        <dbReference type="EMBL" id="AFY91131.1"/>
    </source>
</evidence>
<accession>K9U9L1</accession>